<reference evidence="3 4" key="1">
    <citation type="submission" date="2022-11" db="EMBL/GenBank/DDBJ databases">
        <title>Minimal conservation of predation-associated metabolite biosynthetic gene clusters underscores biosynthetic potential of Myxococcota including descriptions for ten novel species: Archangium lansinium sp. nov., Myxococcus landrumus sp. nov., Nannocystis bai.</title>
        <authorList>
            <person name="Ahearne A."/>
            <person name="Stevens C."/>
            <person name="Phillips K."/>
        </authorList>
    </citation>
    <scope>NUCLEOTIDE SEQUENCE [LARGE SCALE GENOMIC DNA]</scope>
    <source>
        <strain evidence="3 4">MIWBW</strain>
    </source>
</reference>
<keyword evidence="1" id="KW-0732">Signal</keyword>
<accession>A0ABT4ALB9</accession>
<dbReference type="Pfam" id="PF19780">
    <property type="entry name" value="DUF6265"/>
    <property type="match status" value="1"/>
</dbReference>
<evidence type="ECO:0000256" key="1">
    <source>
        <dbReference type="SAM" id="SignalP"/>
    </source>
</evidence>
<keyword evidence="4" id="KW-1185">Reference proteome</keyword>
<evidence type="ECO:0000313" key="3">
    <source>
        <dbReference type="EMBL" id="MCY1082475.1"/>
    </source>
</evidence>
<gene>
    <name evidence="3" type="ORF">OV287_49320</name>
</gene>
<comment type="caution">
    <text evidence="3">The sequence shown here is derived from an EMBL/GenBank/DDBJ whole genome shotgun (WGS) entry which is preliminary data.</text>
</comment>
<evidence type="ECO:0000313" key="4">
    <source>
        <dbReference type="Proteomes" id="UP001207654"/>
    </source>
</evidence>
<dbReference type="InterPro" id="IPR046232">
    <property type="entry name" value="DUF6265"/>
</dbReference>
<evidence type="ECO:0000259" key="2">
    <source>
        <dbReference type="Pfam" id="PF19780"/>
    </source>
</evidence>
<protein>
    <submittedName>
        <fullName evidence="3">DUF6265 family protein</fullName>
    </submittedName>
</protein>
<dbReference type="Proteomes" id="UP001207654">
    <property type="component" value="Unassembled WGS sequence"/>
</dbReference>
<name>A0ABT4ALB9_9BACT</name>
<dbReference type="RefSeq" id="WP_267541040.1">
    <property type="nucleotide sequence ID" value="NZ_JAPNKA010000001.1"/>
</dbReference>
<feature type="domain" description="DUF6265" evidence="2">
    <location>
        <begin position="37"/>
        <end position="152"/>
    </location>
</feature>
<feature type="chain" id="PRO_5045406899" evidence="1">
    <location>
        <begin position="19"/>
        <end position="167"/>
    </location>
</feature>
<proteinExistence type="predicted"/>
<organism evidence="3 4">
    <name type="scientific">Archangium lansingense</name>
    <dbReference type="NCBI Taxonomy" id="2995310"/>
    <lineage>
        <taxon>Bacteria</taxon>
        <taxon>Pseudomonadati</taxon>
        <taxon>Myxococcota</taxon>
        <taxon>Myxococcia</taxon>
        <taxon>Myxococcales</taxon>
        <taxon>Cystobacterineae</taxon>
        <taxon>Archangiaceae</taxon>
        <taxon>Archangium</taxon>
    </lineage>
</organism>
<sequence>MTSPLPLLLALTLLTACASSPPTPSAPSQPTAVMRLDWLSGRWHGKAGTTYFEETWSAPEGESMIGMFRAMKNGTAGFHELMTLERDGDAVIMRLLHFGPKLTPQESDGRALEYALVETDGVGQAIFETPGEDQVRRIVYRLQQGHTLDISLMDKEGAVVHRFTLSR</sequence>
<feature type="signal peptide" evidence="1">
    <location>
        <begin position="1"/>
        <end position="18"/>
    </location>
</feature>
<dbReference type="EMBL" id="JAPNKA010000001">
    <property type="protein sequence ID" value="MCY1082475.1"/>
    <property type="molecule type" value="Genomic_DNA"/>
</dbReference>